<dbReference type="AlphaFoldDB" id="A0A0R2U6Y9"/>
<evidence type="ECO:0000256" key="2">
    <source>
        <dbReference type="ARBA" id="ARBA00023163"/>
    </source>
</evidence>
<keyword evidence="1 3" id="KW-0805">Transcription regulation</keyword>
<evidence type="ECO:0000256" key="1">
    <source>
        <dbReference type="ARBA" id="ARBA00023015"/>
    </source>
</evidence>
<evidence type="ECO:0000313" key="5">
    <source>
        <dbReference type="Proteomes" id="UP000051213"/>
    </source>
</evidence>
<sequence>MKLSHCEIKLMVTENLTLQTSWNNAGEVIDRWLEDRRELLAMYCELTEITDFTEVDNHHSEELKLFCEMMVDYASAGHFEIFDYLNQEGALFKDKAGLKKGSELIEKIQPSTELILDFNEKYLITD</sequence>
<reference evidence="4 5" key="1">
    <citation type="submission" date="2015-10" db="EMBL/GenBank/DDBJ databases">
        <title>Metagenome-Assembled Genomes uncover a global brackish microbiome.</title>
        <authorList>
            <person name="Hugerth L.W."/>
            <person name="Larsson J."/>
            <person name="Alneberg J."/>
            <person name="Lindh M.V."/>
            <person name="Legrand C."/>
            <person name="Pinhassi J."/>
            <person name="Andersson A.F."/>
        </authorList>
    </citation>
    <scope>NUCLEOTIDE SEQUENCE [LARGE SCALE GENOMIC DNA]</scope>
    <source>
        <strain evidence="4">BACL26 MAG-121220-bin70</strain>
    </source>
</reference>
<dbReference type="InterPro" id="IPR007448">
    <property type="entry name" value="Sigma70_reg_Rsd_AlgQ"/>
</dbReference>
<comment type="caution">
    <text evidence="4">The sequence shown here is derived from an EMBL/GenBank/DDBJ whole genome shotgun (WGS) entry which is preliminary data.</text>
</comment>
<evidence type="ECO:0000256" key="3">
    <source>
        <dbReference type="RuleBase" id="RU004409"/>
    </source>
</evidence>
<gene>
    <name evidence="4" type="ORF">ABS24_08910</name>
</gene>
<dbReference type="GO" id="GO:0006355">
    <property type="term" value="P:regulation of DNA-templated transcription"/>
    <property type="evidence" value="ECO:0007669"/>
    <property type="project" value="InterPro"/>
</dbReference>
<dbReference type="InterPro" id="IPR038309">
    <property type="entry name" value="Rsd/AlgQ_sf"/>
</dbReference>
<proteinExistence type="inferred from homology"/>
<accession>A0A0R2U6Y9</accession>
<dbReference type="Pfam" id="PF04353">
    <property type="entry name" value="Rsd_AlgQ"/>
    <property type="match status" value="1"/>
</dbReference>
<dbReference type="Proteomes" id="UP000051213">
    <property type="component" value="Unassembled WGS sequence"/>
</dbReference>
<organism evidence="4 5">
    <name type="scientific">SAR92 bacterium BACL26 MAG-121220-bin70</name>
    <dbReference type="NCBI Taxonomy" id="1655626"/>
    <lineage>
        <taxon>Bacteria</taxon>
        <taxon>Pseudomonadati</taxon>
        <taxon>Pseudomonadota</taxon>
        <taxon>Gammaproteobacteria</taxon>
        <taxon>Cellvibrionales</taxon>
        <taxon>Porticoccaceae</taxon>
        <taxon>SAR92 clade</taxon>
    </lineage>
</organism>
<keyword evidence="2 3" id="KW-0804">Transcription</keyword>
<comment type="similarity">
    <text evidence="3">Belongs to the Rsd/AlgQ family.</text>
</comment>
<evidence type="ECO:0000313" key="4">
    <source>
        <dbReference type="EMBL" id="KRO95308.1"/>
    </source>
</evidence>
<name>A0A0R2U6Y9_9GAMM</name>
<feature type="non-terminal residue" evidence="4">
    <location>
        <position position="126"/>
    </location>
</feature>
<dbReference type="Gene3D" id="1.20.120.1370">
    <property type="entry name" value="Regulator of RNA polymerase sigma(70) subunit, domain 4"/>
    <property type="match status" value="1"/>
</dbReference>
<dbReference type="EMBL" id="LICA01000094">
    <property type="protein sequence ID" value="KRO95308.1"/>
    <property type="molecule type" value="Genomic_DNA"/>
</dbReference>
<protein>
    <submittedName>
        <fullName evidence="4">Transcriptional regulator</fullName>
    </submittedName>
</protein>